<evidence type="ECO:0000256" key="1">
    <source>
        <dbReference type="SAM" id="MobiDB-lite"/>
    </source>
</evidence>
<gene>
    <name evidence="2" type="ORF">SCL_2553</name>
</gene>
<dbReference type="Proteomes" id="UP000243180">
    <property type="component" value="Chromosome"/>
</dbReference>
<reference evidence="2 3" key="1">
    <citation type="submission" date="2015-05" db="EMBL/GenBank/DDBJ databases">
        <title>Complete genome sequence of a sulfur-oxidizing gammaproteobacterium strain HA5.</title>
        <authorList>
            <person name="Miura A."/>
            <person name="Kojima H."/>
            <person name="Fukui M."/>
        </authorList>
    </citation>
    <scope>NUCLEOTIDE SEQUENCE [LARGE SCALE GENOMIC DNA]</scope>
    <source>
        <strain evidence="2 3">HA5</strain>
    </source>
</reference>
<dbReference type="AlphaFoldDB" id="A0A1B4XJ50"/>
<dbReference type="KEGG" id="slim:SCL_2553"/>
<evidence type="ECO:0000313" key="3">
    <source>
        <dbReference type="Proteomes" id="UP000243180"/>
    </source>
</evidence>
<protein>
    <submittedName>
        <fullName evidence="2">Uncharacterized protein</fullName>
    </submittedName>
</protein>
<evidence type="ECO:0000313" key="2">
    <source>
        <dbReference type="EMBL" id="BAV34830.1"/>
    </source>
</evidence>
<accession>A0A1B4XJ50</accession>
<dbReference type="EMBL" id="AP014879">
    <property type="protein sequence ID" value="BAV34830.1"/>
    <property type="molecule type" value="Genomic_DNA"/>
</dbReference>
<dbReference type="InParanoid" id="A0A1B4XJ50"/>
<name>A0A1B4XJ50_9GAMM</name>
<proteinExistence type="predicted"/>
<organism evidence="2 3">
    <name type="scientific">Sulfuricaulis limicola</name>
    <dbReference type="NCBI Taxonomy" id="1620215"/>
    <lineage>
        <taxon>Bacteria</taxon>
        <taxon>Pseudomonadati</taxon>
        <taxon>Pseudomonadota</taxon>
        <taxon>Gammaproteobacteria</taxon>
        <taxon>Acidiferrobacterales</taxon>
        <taxon>Acidiferrobacteraceae</taxon>
        <taxon>Sulfuricaulis</taxon>
    </lineage>
</organism>
<sequence>MAMKPPKLVQAMRKKIQNSEDRESSGAEESECGGVTGINFPIANKIKLMVRALWRRHFPSDKVKLSRGLGGCTTARASIPAACRPTAHGKK</sequence>
<feature type="region of interest" description="Disordered" evidence="1">
    <location>
        <begin position="1"/>
        <end position="33"/>
    </location>
</feature>
<keyword evidence="3" id="KW-1185">Reference proteome</keyword>